<dbReference type="EMBL" id="MLAW01000019">
    <property type="protein sequence ID" value="OJJ25267.1"/>
    <property type="molecule type" value="Genomic_DNA"/>
</dbReference>
<feature type="transmembrane region" description="Helical" evidence="8">
    <location>
        <begin position="173"/>
        <end position="192"/>
    </location>
</feature>
<feature type="transmembrane region" description="Helical" evidence="8">
    <location>
        <begin position="337"/>
        <end position="356"/>
    </location>
</feature>
<feature type="transmembrane region" description="Helical" evidence="8">
    <location>
        <begin position="21"/>
        <end position="45"/>
    </location>
</feature>
<evidence type="ECO:0000256" key="4">
    <source>
        <dbReference type="ARBA" id="ARBA00022692"/>
    </source>
</evidence>
<comment type="similarity">
    <text evidence="2 8">Belongs to the ammonia transporter channel (TC 1.A.11.2) family.</text>
</comment>
<feature type="transmembrane region" description="Helical" evidence="8">
    <location>
        <begin position="65"/>
        <end position="88"/>
    </location>
</feature>
<sequence>MKKHYSGLKLKVLKKANPTQISIKGYSLWLWASLGVMIALIPWAGQAIAEVQTPSMVNDGIPDQIQIALNTLWVIFAGVLVFFMNAGFAMLETGFCRHKSAVNILAKNLIVFALSSLAFWATGFALMFGDGNSFIGLHGFFLSGPDNSPAVAEAYQGIYRSLDWAAIPLNAKFFFQLAFAGTAATIVSGAVAERIKFAAFVLFSLGLVGLAYGIIGHWIWGDGWLSQLGFWDFAGSTVVHSVGGWGAFMGAVLLGPRMDKYPDGQIAAIPGHNLAISTLGCLILWLGWFGFNPGSTLTADPEAITHILLTTNMAAAASGVMATLVSWRYFGKPDLTMIINGILAGLVAVTASCAYINIVSAIAIGVISGTIVVFSVVYLEQWHIDDPVGALSVHLVCGIWGTLALGLFSIGPDVYPWYSDVGGPLAGLFFGGGYSQLLNQLLGVLAVGFAMIAFSLLLWLTLSFTVGIRVSPMEELEGLDLSEHSMEAYSGFMKEQERGR</sequence>
<dbReference type="Proteomes" id="UP000183940">
    <property type="component" value="Unassembled WGS sequence"/>
</dbReference>
<evidence type="ECO:0000259" key="9">
    <source>
        <dbReference type="Pfam" id="PF00909"/>
    </source>
</evidence>
<keyword evidence="3 8" id="KW-0813">Transport</keyword>
<accession>A0A1L9QRQ7</accession>
<reference evidence="10" key="1">
    <citation type="submission" date="2016-10" db="EMBL/GenBank/DDBJ databases">
        <title>CRISPR-Cas defence system in Roseofilum reptotaenium: evidence of a bacteriophage-cyanobacterium arms race in the coral black band disease.</title>
        <authorList>
            <person name="Buerger P."/>
            <person name="Wood-Charlson E.M."/>
            <person name="Weynberg K.D."/>
            <person name="Willis B."/>
            <person name="Van Oppen M.J."/>
        </authorList>
    </citation>
    <scope>NUCLEOTIDE SEQUENCE [LARGE SCALE GENOMIC DNA]</scope>
    <source>
        <strain evidence="10">AO1-A</strain>
    </source>
</reference>
<gene>
    <name evidence="10" type="ORF">BI308_12345</name>
</gene>
<evidence type="ECO:0000313" key="11">
    <source>
        <dbReference type="Proteomes" id="UP000183940"/>
    </source>
</evidence>
<dbReference type="SUPFAM" id="SSF111352">
    <property type="entry name" value="Ammonium transporter"/>
    <property type="match status" value="1"/>
</dbReference>
<evidence type="ECO:0000256" key="2">
    <source>
        <dbReference type="ARBA" id="ARBA00005887"/>
    </source>
</evidence>
<evidence type="ECO:0000256" key="3">
    <source>
        <dbReference type="ARBA" id="ARBA00022448"/>
    </source>
</evidence>
<feature type="transmembrane region" description="Helical" evidence="8">
    <location>
        <begin position="362"/>
        <end position="379"/>
    </location>
</feature>
<proteinExistence type="inferred from homology"/>
<dbReference type="Pfam" id="PF00909">
    <property type="entry name" value="Ammonium_transp"/>
    <property type="match status" value="1"/>
</dbReference>
<evidence type="ECO:0000313" key="10">
    <source>
        <dbReference type="EMBL" id="OJJ25267.1"/>
    </source>
</evidence>
<evidence type="ECO:0000256" key="1">
    <source>
        <dbReference type="ARBA" id="ARBA00004141"/>
    </source>
</evidence>
<keyword evidence="7 8" id="KW-0924">Ammonia transport</keyword>
<comment type="caution">
    <text evidence="10">The sequence shown here is derived from an EMBL/GenBank/DDBJ whole genome shotgun (WGS) entry which is preliminary data.</text>
</comment>
<keyword evidence="4 8" id="KW-0812">Transmembrane</keyword>
<dbReference type="PROSITE" id="PS01219">
    <property type="entry name" value="AMMONIUM_TRANSP"/>
    <property type="match status" value="1"/>
</dbReference>
<name>A0A1L9QRQ7_9CYAN</name>
<dbReference type="PANTHER" id="PTHR11730">
    <property type="entry name" value="AMMONIUM TRANSPORTER"/>
    <property type="match status" value="1"/>
</dbReference>
<dbReference type="NCBIfam" id="TIGR00836">
    <property type="entry name" value="amt"/>
    <property type="match status" value="1"/>
</dbReference>
<dbReference type="InterPro" id="IPR018047">
    <property type="entry name" value="Ammonium_transpt_CS"/>
</dbReference>
<evidence type="ECO:0000256" key="5">
    <source>
        <dbReference type="ARBA" id="ARBA00022989"/>
    </source>
</evidence>
<keyword evidence="11" id="KW-1185">Reference proteome</keyword>
<feature type="transmembrane region" description="Helical" evidence="8">
    <location>
        <begin position="391"/>
        <end position="410"/>
    </location>
</feature>
<feature type="transmembrane region" description="Helical" evidence="8">
    <location>
        <begin position="199"/>
        <end position="221"/>
    </location>
</feature>
<evidence type="ECO:0000256" key="6">
    <source>
        <dbReference type="ARBA" id="ARBA00023136"/>
    </source>
</evidence>
<feature type="transmembrane region" description="Helical" evidence="8">
    <location>
        <begin position="109"/>
        <end position="128"/>
    </location>
</feature>
<keyword evidence="5 8" id="KW-1133">Transmembrane helix</keyword>
<dbReference type="GO" id="GO:0008519">
    <property type="term" value="F:ammonium channel activity"/>
    <property type="evidence" value="ECO:0007669"/>
    <property type="project" value="InterPro"/>
</dbReference>
<feature type="transmembrane region" description="Helical" evidence="8">
    <location>
        <begin position="266"/>
        <end position="291"/>
    </location>
</feature>
<organism evidence="10 11">
    <name type="scientific">Roseofilum reptotaenium AO1-A</name>
    <dbReference type="NCBI Taxonomy" id="1925591"/>
    <lineage>
        <taxon>Bacteria</taxon>
        <taxon>Bacillati</taxon>
        <taxon>Cyanobacteriota</taxon>
        <taxon>Cyanophyceae</taxon>
        <taxon>Desertifilales</taxon>
        <taxon>Desertifilaceae</taxon>
        <taxon>Roseofilum</taxon>
    </lineage>
</organism>
<dbReference type="Gene3D" id="1.10.3430.10">
    <property type="entry name" value="Ammonium transporter AmtB like domains"/>
    <property type="match status" value="1"/>
</dbReference>
<feature type="domain" description="Ammonium transporter AmtB-like" evidence="9">
    <location>
        <begin position="73"/>
        <end position="489"/>
    </location>
</feature>
<dbReference type="STRING" id="1925591.BI308_12345"/>
<comment type="subcellular location">
    <subcellularLocation>
        <location evidence="8">Cell membrane</location>
        <topology evidence="8">Multi-pass membrane protein</topology>
    </subcellularLocation>
    <subcellularLocation>
        <location evidence="1">Membrane</location>
        <topology evidence="1">Multi-pass membrane protein</topology>
    </subcellularLocation>
</comment>
<evidence type="ECO:0000256" key="8">
    <source>
        <dbReference type="RuleBase" id="RU362002"/>
    </source>
</evidence>
<dbReference type="AlphaFoldDB" id="A0A1L9QRQ7"/>
<feature type="transmembrane region" description="Helical" evidence="8">
    <location>
        <begin position="233"/>
        <end position="254"/>
    </location>
</feature>
<dbReference type="GO" id="GO:0097272">
    <property type="term" value="P:ammonium homeostasis"/>
    <property type="evidence" value="ECO:0007669"/>
    <property type="project" value="TreeGrafter"/>
</dbReference>
<keyword evidence="6 8" id="KW-0472">Membrane</keyword>
<dbReference type="PANTHER" id="PTHR11730:SF89">
    <property type="entry name" value="AMMONIUM TRANSPORTER SLL0108-RELATED"/>
    <property type="match status" value="1"/>
</dbReference>
<dbReference type="InterPro" id="IPR024041">
    <property type="entry name" value="NH4_transpt_AmtB-like_dom"/>
</dbReference>
<feature type="transmembrane region" description="Helical" evidence="8">
    <location>
        <begin position="303"/>
        <end position="325"/>
    </location>
</feature>
<protein>
    <recommendedName>
        <fullName evidence="8">Ammonium transporter</fullName>
    </recommendedName>
</protein>
<evidence type="ECO:0000256" key="7">
    <source>
        <dbReference type="ARBA" id="ARBA00023177"/>
    </source>
</evidence>
<dbReference type="InterPro" id="IPR029020">
    <property type="entry name" value="Ammonium/urea_transptr"/>
</dbReference>
<dbReference type="GO" id="GO:0005886">
    <property type="term" value="C:plasma membrane"/>
    <property type="evidence" value="ECO:0007669"/>
    <property type="project" value="UniProtKB-SubCell"/>
</dbReference>
<dbReference type="InterPro" id="IPR001905">
    <property type="entry name" value="Ammonium_transpt"/>
</dbReference>
<feature type="transmembrane region" description="Helical" evidence="8">
    <location>
        <begin position="441"/>
        <end position="462"/>
    </location>
</feature>